<dbReference type="GO" id="GO:0005634">
    <property type="term" value="C:nucleus"/>
    <property type="evidence" value="ECO:0007669"/>
    <property type="project" value="UniProtKB-SubCell"/>
</dbReference>
<protein>
    <submittedName>
        <fullName evidence="4">Rna binding protein</fullName>
    </submittedName>
</protein>
<keyword evidence="2" id="KW-0539">Nucleus</keyword>
<accession>A0A9E7G1W5</accession>
<keyword evidence="5" id="KW-1185">Reference proteome</keyword>
<dbReference type="PANTHER" id="PTHR33172:SF99">
    <property type="entry name" value="COLD INDUCED PROTEIN-LIKE"/>
    <property type="match status" value="1"/>
</dbReference>
<dbReference type="PANTHER" id="PTHR33172">
    <property type="entry name" value="OS08G0516900 PROTEIN"/>
    <property type="match status" value="1"/>
</dbReference>
<dbReference type="OrthoDB" id="1938584at2759"/>
<evidence type="ECO:0000256" key="3">
    <source>
        <dbReference type="SAM" id="MobiDB-lite"/>
    </source>
</evidence>
<evidence type="ECO:0000313" key="5">
    <source>
        <dbReference type="Proteomes" id="UP001055439"/>
    </source>
</evidence>
<sequence>MGEGLRQRRYHHEEEDDDDDEELFESDPYSSNSDHDDCTQVVTRSPPPSSSPSSKPASDGPLHDMSSLMEQLPIKRGLSKYYQGKSQSYTSLAVVSSIEDLPKKETPYARKMKTCRSYAGGMDASQKQPKKAPRVASCASLMSRSSSSSRPPSIPLQNTPCPR</sequence>
<dbReference type="EMBL" id="CP097507">
    <property type="protein sequence ID" value="URE06704.1"/>
    <property type="molecule type" value="Genomic_DNA"/>
</dbReference>
<evidence type="ECO:0000256" key="1">
    <source>
        <dbReference type="ARBA" id="ARBA00004123"/>
    </source>
</evidence>
<evidence type="ECO:0000256" key="2">
    <source>
        <dbReference type="ARBA" id="ARBA00023242"/>
    </source>
</evidence>
<proteinExistence type="predicted"/>
<feature type="region of interest" description="Disordered" evidence="3">
    <location>
        <begin position="120"/>
        <end position="163"/>
    </location>
</feature>
<dbReference type="Proteomes" id="UP001055439">
    <property type="component" value="Chromosome 5"/>
</dbReference>
<gene>
    <name evidence="4" type="ORF">MUK42_21009</name>
</gene>
<dbReference type="InterPro" id="IPR051992">
    <property type="entry name" value="OxStress_Response_Reg"/>
</dbReference>
<organism evidence="4 5">
    <name type="scientific">Musa troglodytarum</name>
    <name type="common">fe'i banana</name>
    <dbReference type="NCBI Taxonomy" id="320322"/>
    <lineage>
        <taxon>Eukaryota</taxon>
        <taxon>Viridiplantae</taxon>
        <taxon>Streptophyta</taxon>
        <taxon>Embryophyta</taxon>
        <taxon>Tracheophyta</taxon>
        <taxon>Spermatophyta</taxon>
        <taxon>Magnoliopsida</taxon>
        <taxon>Liliopsida</taxon>
        <taxon>Zingiberales</taxon>
        <taxon>Musaceae</taxon>
        <taxon>Musa</taxon>
    </lineage>
</organism>
<feature type="region of interest" description="Disordered" evidence="3">
    <location>
        <begin position="1"/>
        <end position="71"/>
    </location>
</feature>
<dbReference type="GO" id="GO:0006950">
    <property type="term" value="P:response to stress"/>
    <property type="evidence" value="ECO:0007669"/>
    <property type="project" value="UniProtKB-ARBA"/>
</dbReference>
<name>A0A9E7G1W5_9LILI</name>
<dbReference type="AlphaFoldDB" id="A0A9E7G1W5"/>
<feature type="compositionally biased region" description="Acidic residues" evidence="3">
    <location>
        <begin position="14"/>
        <end position="25"/>
    </location>
</feature>
<reference evidence="4" key="1">
    <citation type="submission" date="2022-05" db="EMBL/GenBank/DDBJ databases">
        <title>The Musa troglodytarum L. genome provides insights into the mechanism of non-climacteric behaviour and enrichment of carotenoids.</title>
        <authorList>
            <person name="Wang J."/>
        </authorList>
    </citation>
    <scope>NUCLEOTIDE SEQUENCE</scope>
    <source>
        <tissue evidence="4">Leaf</tissue>
    </source>
</reference>
<comment type="subcellular location">
    <subcellularLocation>
        <location evidence="1">Nucleus</location>
    </subcellularLocation>
</comment>
<evidence type="ECO:0000313" key="4">
    <source>
        <dbReference type="EMBL" id="URE06704.1"/>
    </source>
</evidence>